<comment type="similarity">
    <text evidence="4 9">Belongs to the histone H2A family.</text>
</comment>
<dbReference type="PANTHER" id="PTHR23430">
    <property type="entry name" value="HISTONE H2A"/>
    <property type="match status" value="1"/>
</dbReference>
<dbReference type="GeneID" id="9058265"/>
<dbReference type="GO" id="GO:0005634">
    <property type="term" value="C:nucleus"/>
    <property type="evidence" value="ECO:0007669"/>
    <property type="project" value="UniProtKB-SubCell"/>
</dbReference>
<dbReference type="InterPro" id="IPR032458">
    <property type="entry name" value="Histone_H2A_CS"/>
</dbReference>
<dbReference type="InterPro" id="IPR002119">
    <property type="entry name" value="Histone_H2A"/>
</dbReference>
<evidence type="ECO:0000256" key="1">
    <source>
        <dbReference type="ARBA" id="ARBA00004123"/>
    </source>
</evidence>
<dbReference type="PRINTS" id="PR00620">
    <property type="entry name" value="HISTONEH2A"/>
</dbReference>
<dbReference type="SMART" id="SM00414">
    <property type="entry name" value="H2A"/>
    <property type="match status" value="1"/>
</dbReference>
<feature type="domain" description="Core Histone H2A/H2B/H3" evidence="10">
    <location>
        <begin position="8"/>
        <end position="87"/>
    </location>
</feature>
<keyword evidence="5 9" id="KW-0158">Chromosome</keyword>
<dbReference type="AlphaFoldDB" id="C5KSE8"/>
<evidence type="ECO:0000256" key="5">
    <source>
        <dbReference type="ARBA" id="ARBA00022454"/>
    </source>
</evidence>
<evidence type="ECO:0000256" key="4">
    <source>
        <dbReference type="ARBA" id="ARBA00010691"/>
    </source>
</evidence>
<keyword evidence="12" id="KW-1185">Reference proteome</keyword>
<evidence type="ECO:0000313" key="12">
    <source>
        <dbReference type="Proteomes" id="UP000007800"/>
    </source>
</evidence>
<sequence length="220" mass="24117">MSGKGGKKSGSGAKSRSAKAGLQFPVGRIARNLKKGRYAKRVGCGAPVYLTAVLEYLVAEILELAGYVARDHKKTRIIPRHIRLAVRNDEEHSKFLAGCCGDVLPNIHTTLLPKEGAKKETFNSYIYKVLKQVHPETGISKKSMMIMNSLVSDTFNRIVSEAGRLCKYSNKGILSSRELQTAIRLVLPSDLAKHAVSEGTKAVTKFTSAVVYDDSVYETM</sequence>
<gene>
    <name evidence="11" type="ORF">Pmar_PMAR027380</name>
</gene>
<keyword evidence="8 9" id="KW-0544">Nucleosome core</keyword>
<proteinExistence type="inferred from homology"/>
<comment type="similarity">
    <text evidence="3">Belongs to the histone H2B family.</text>
</comment>
<dbReference type="Pfam" id="PF00125">
    <property type="entry name" value="Histone"/>
    <property type="match status" value="2"/>
</dbReference>
<protein>
    <recommendedName>
        <fullName evidence="9">Histone H2A</fullName>
    </recommendedName>
</protein>
<dbReference type="SUPFAM" id="SSF47113">
    <property type="entry name" value="Histone-fold"/>
    <property type="match status" value="2"/>
</dbReference>
<evidence type="ECO:0000256" key="7">
    <source>
        <dbReference type="ARBA" id="ARBA00023242"/>
    </source>
</evidence>
<dbReference type="Proteomes" id="UP000007800">
    <property type="component" value="Unassembled WGS sequence"/>
</dbReference>
<dbReference type="SMART" id="SM00427">
    <property type="entry name" value="H2B"/>
    <property type="match status" value="1"/>
</dbReference>
<evidence type="ECO:0000256" key="9">
    <source>
        <dbReference type="RuleBase" id="RU003767"/>
    </source>
</evidence>
<dbReference type="Gene3D" id="1.10.20.10">
    <property type="entry name" value="Histone, subunit A"/>
    <property type="match status" value="2"/>
</dbReference>
<evidence type="ECO:0000256" key="8">
    <source>
        <dbReference type="ARBA" id="ARBA00023269"/>
    </source>
</evidence>
<dbReference type="InterPro" id="IPR009072">
    <property type="entry name" value="Histone-fold"/>
</dbReference>
<dbReference type="InParanoid" id="C5KSE8"/>
<dbReference type="InterPro" id="IPR007125">
    <property type="entry name" value="H2A/H2B/H3"/>
</dbReference>
<dbReference type="FunFam" id="1.10.20.10:FF:000165">
    <property type="entry name" value="Histone H2A"/>
    <property type="match status" value="1"/>
</dbReference>
<reference evidence="11 12" key="1">
    <citation type="submission" date="2008-07" db="EMBL/GenBank/DDBJ databases">
        <authorList>
            <person name="El-Sayed N."/>
            <person name="Caler E."/>
            <person name="Inman J."/>
            <person name="Amedeo P."/>
            <person name="Hass B."/>
            <person name="Wortman J."/>
        </authorList>
    </citation>
    <scope>NUCLEOTIDE SEQUENCE [LARGE SCALE GENOMIC DNA]</scope>
    <source>
        <strain evidence="12">ATCC 50983 / TXsc</strain>
    </source>
</reference>
<comment type="subcellular location">
    <subcellularLocation>
        <location evidence="2">Chromosome</location>
    </subcellularLocation>
    <subcellularLocation>
        <location evidence="1 9">Nucleus</location>
    </subcellularLocation>
</comment>
<evidence type="ECO:0000256" key="2">
    <source>
        <dbReference type="ARBA" id="ARBA00004286"/>
    </source>
</evidence>
<accession>C5KSE8</accession>
<dbReference type="PROSITE" id="PS00046">
    <property type="entry name" value="HISTONE_H2A"/>
    <property type="match status" value="1"/>
</dbReference>
<dbReference type="CDD" id="cd00074">
    <property type="entry name" value="HFD_H2A"/>
    <property type="match status" value="1"/>
</dbReference>
<dbReference type="GO" id="GO:0000786">
    <property type="term" value="C:nucleosome"/>
    <property type="evidence" value="ECO:0007669"/>
    <property type="project" value="UniProtKB-KW"/>
</dbReference>
<dbReference type="InterPro" id="IPR000558">
    <property type="entry name" value="Histone_H2B"/>
</dbReference>
<evidence type="ECO:0000256" key="3">
    <source>
        <dbReference type="ARBA" id="ARBA00006846"/>
    </source>
</evidence>
<dbReference type="RefSeq" id="XP_002780767.1">
    <property type="nucleotide sequence ID" value="XM_002780721.1"/>
</dbReference>
<keyword evidence="7 9" id="KW-0539">Nucleus</keyword>
<evidence type="ECO:0000259" key="10">
    <source>
        <dbReference type="Pfam" id="PF00125"/>
    </source>
</evidence>
<dbReference type="GO" id="GO:0030527">
    <property type="term" value="F:structural constituent of chromatin"/>
    <property type="evidence" value="ECO:0007669"/>
    <property type="project" value="InterPro"/>
</dbReference>
<comment type="subunit">
    <text evidence="9">The nucleosome is a histone octamer containing two molecules each of H2A, H2B, H3 and H4 assembled in one H3-H4 heterotetramer and two H2A-H2B heterodimers. The octamer wraps approximately 147 bp of DNA.</text>
</comment>
<feature type="domain" description="Core Histone H2A/H2B/H3" evidence="10">
    <location>
        <begin position="119"/>
        <end position="185"/>
    </location>
</feature>
<dbReference type="EMBL" id="GG676038">
    <property type="protein sequence ID" value="EER12562.1"/>
    <property type="molecule type" value="Genomic_DNA"/>
</dbReference>
<name>C5KSE8_PERM5</name>
<dbReference type="CDD" id="cd22910">
    <property type="entry name" value="HFD_H2B"/>
    <property type="match status" value="1"/>
</dbReference>
<dbReference type="OrthoDB" id="9834047at2759"/>
<dbReference type="GO" id="GO:0046982">
    <property type="term" value="F:protein heterodimerization activity"/>
    <property type="evidence" value="ECO:0007669"/>
    <property type="project" value="InterPro"/>
</dbReference>
<evidence type="ECO:0000256" key="6">
    <source>
        <dbReference type="ARBA" id="ARBA00023125"/>
    </source>
</evidence>
<organism evidence="12">
    <name type="scientific">Perkinsus marinus (strain ATCC 50983 / TXsc)</name>
    <dbReference type="NCBI Taxonomy" id="423536"/>
    <lineage>
        <taxon>Eukaryota</taxon>
        <taxon>Sar</taxon>
        <taxon>Alveolata</taxon>
        <taxon>Perkinsozoa</taxon>
        <taxon>Perkinsea</taxon>
        <taxon>Perkinsida</taxon>
        <taxon>Perkinsidae</taxon>
        <taxon>Perkinsus</taxon>
    </lineage>
</organism>
<dbReference type="GO" id="GO:0003677">
    <property type="term" value="F:DNA binding"/>
    <property type="evidence" value="ECO:0007669"/>
    <property type="project" value="UniProtKB-KW"/>
</dbReference>
<keyword evidence="6 9" id="KW-0238">DNA-binding</keyword>
<dbReference type="FunFam" id="1.10.20.10:FF:000043">
    <property type="entry name" value="Histone H2B"/>
    <property type="match status" value="1"/>
</dbReference>
<evidence type="ECO:0000313" key="11">
    <source>
        <dbReference type="EMBL" id="EER12562.1"/>
    </source>
</evidence>